<protein>
    <submittedName>
        <fullName evidence="1">Uncharacterized protein</fullName>
    </submittedName>
</protein>
<comment type="caution">
    <text evidence="1">The sequence shown here is derived from an EMBL/GenBank/DDBJ whole genome shotgun (WGS) entry which is preliminary data.</text>
</comment>
<dbReference type="EMBL" id="JAMBPX010000003">
    <property type="protein sequence ID" value="MDG0858719.1"/>
    <property type="molecule type" value="Genomic_DNA"/>
</dbReference>
<dbReference type="RefSeq" id="WP_156393406.1">
    <property type="nucleotide sequence ID" value="NZ_JAMBPV010000005.1"/>
</dbReference>
<dbReference type="Proteomes" id="UP001152302">
    <property type="component" value="Unassembled WGS sequence"/>
</dbReference>
<evidence type="ECO:0000313" key="1">
    <source>
        <dbReference type="EMBL" id="MDG0858719.1"/>
    </source>
</evidence>
<evidence type="ECO:0000313" key="2">
    <source>
        <dbReference type="Proteomes" id="UP001152302"/>
    </source>
</evidence>
<proteinExistence type="predicted"/>
<accession>A0A9X4R1B7</accession>
<dbReference type="AlphaFoldDB" id="A0A9X4R1B7"/>
<name>A0A9X4R1B7_9STAP</name>
<organism evidence="1 2">
    <name type="scientific">Staphylococcus equorum</name>
    <dbReference type="NCBI Taxonomy" id="246432"/>
    <lineage>
        <taxon>Bacteria</taxon>
        <taxon>Bacillati</taxon>
        <taxon>Bacillota</taxon>
        <taxon>Bacilli</taxon>
        <taxon>Bacillales</taxon>
        <taxon>Staphylococcaceae</taxon>
        <taxon>Staphylococcus</taxon>
    </lineage>
</organism>
<reference evidence="1" key="1">
    <citation type="submission" date="2022-05" db="EMBL/GenBank/DDBJ databases">
        <title>Comparative genomics of Staphylococcus equorum isolates.</title>
        <authorList>
            <person name="Luelf R.H."/>
        </authorList>
    </citation>
    <scope>NUCLEOTIDE SEQUENCE</scope>
    <source>
        <strain evidence="1">TMW 2.2343</strain>
    </source>
</reference>
<gene>
    <name evidence="1" type="ORF">M4L21_05195</name>
</gene>
<sequence length="55" mass="6578">MKVINYKVKFRNIEYKVRTDKGYVFTYTLPKNTIALQARRKLKKIAADIDNQKDK</sequence>